<dbReference type="EMBL" id="LR590484">
    <property type="protein sequence ID" value="VTR27891.1"/>
    <property type="molecule type" value="Genomic_DNA"/>
</dbReference>
<protein>
    <submittedName>
        <fullName evidence="1">Uncharacterized conserved protein</fullName>
    </submittedName>
</protein>
<dbReference type="KEGG" id="stha:NCTC11429_00072"/>
<dbReference type="InterPro" id="IPR027417">
    <property type="entry name" value="P-loop_NTPase"/>
</dbReference>
<sequence length="70" mass="7912">MVYERLVVKSFGPLSNIDIEIKDINIYIGANLSGKSTITKLLSILKSGIFFNANNRLDTFKRSLSNCIFR</sequence>
<evidence type="ECO:0000313" key="1">
    <source>
        <dbReference type="EMBL" id="VTR27891.1"/>
    </source>
</evidence>
<name>A0A4U9UFB2_9SPHI</name>
<dbReference type="SUPFAM" id="SSF52540">
    <property type="entry name" value="P-loop containing nucleoside triphosphate hydrolases"/>
    <property type="match status" value="1"/>
</dbReference>
<evidence type="ECO:0000313" key="2">
    <source>
        <dbReference type="Proteomes" id="UP000308196"/>
    </source>
</evidence>
<organism evidence="1 2">
    <name type="scientific">Sphingobacterium thalpophilum</name>
    <dbReference type="NCBI Taxonomy" id="259"/>
    <lineage>
        <taxon>Bacteria</taxon>
        <taxon>Pseudomonadati</taxon>
        <taxon>Bacteroidota</taxon>
        <taxon>Sphingobacteriia</taxon>
        <taxon>Sphingobacteriales</taxon>
        <taxon>Sphingobacteriaceae</taxon>
        <taxon>Sphingobacterium</taxon>
    </lineage>
</organism>
<reference evidence="1 2" key="1">
    <citation type="submission" date="2019-05" db="EMBL/GenBank/DDBJ databases">
        <authorList>
            <consortium name="Pathogen Informatics"/>
        </authorList>
    </citation>
    <scope>NUCLEOTIDE SEQUENCE [LARGE SCALE GENOMIC DNA]</scope>
    <source>
        <strain evidence="1 2">NCTC11429</strain>
    </source>
</reference>
<proteinExistence type="predicted"/>
<dbReference type="Proteomes" id="UP000308196">
    <property type="component" value="Chromosome"/>
</dbReference>
<dbReference type="AlphaFoldDB" id="A0A4U9UFB2"/>
<accession>A0A4U9UFB2</accession>
<gene>
    <name evidence="1" type="ORF">NCTC11429_00072</name>
</gene>